<comment type="caution">
    <text evidence="1">The sequence shown here is derived from an EMBL/GenBank/DDBJ whole genome shotgun (WGS) entry which is preliminary data.</text>
</comment>
<proteinExistence type="predicted"/>
<keyword evidence="2" id="KW-1185">Reference proteome</keyword>
<accession>A0A392Q3Z0</accession>
<feature type="non-terminal residue" evidence="1">
    <location>
        <position position="162"/>
    </location>
</feature>
<name>A0A392Q3Z0_9FABA</name>
<dbReference type="AlphaFoldDB" id="A0A392Q3Z0"/>
<organism evidence="1 2">
    <name type="scientific">Trifolium medium</name>
    <dbReference type="NCBI Taxonomy" id="97028"/>
    <lineage>
        <taxon>Eukaryota</taxon>
        <taxon>Viridiplantae</taxon>
        <taxon>Streptophyta</taxon>
        <taxon>Embryophyta</taxon>
        <taxon>Tracheophyta</taxon>
        <taxon>Spermatophyta</taxon>
        <taxon>Magnoliopsida</taxon>
        <taxon>eudicotyledons</taxon>
        <taxon>Gunneridae</taxon>
        <taxon>Pentapetalae</taxon>
        <taxon>rosids</taxon>
        <taxon>fabids</taxon>
        <taxon>Fabales</taxon>
        <taxon>Fabaceae</taxon>
        <taxon>Papilionoideae</taxon>
        <taxon>50 kb inversion clade</taxon>
        <taxon>NPAAA clade</taxon>
        <taxon>Hologalegina</taxon>
        <taxon>IRL clade</taxon>
        <taxon>Trifolieae</taxon>
        <taxon>Trifolium</taxon>
    </lineage>
</organism>
<reference evidence="1 2" key="1">
    <citation type="journal article" date="2018" name="Front. Plant Sci.">
        <title>Red Clover (Trifolium pratense) and Zigzag Clover (T. medium) - A Picture of Genomic Similarities and Differences.</title>
        <authorList>
            <person name="Dluhosova J."/>
            <person name="Istvanek J."/>
            <person name="Nedelnik J."/>
            <person name="Repkova J."/>
        </authorList>
    </citation>
    <scope>NUCLEOTIDE SEQUENCE [LARGE SCALE GENOMIC DNA]</scope>
    <source>
        <strain evidence="2">cv. 10/8</strain>
        <tissue evidence="1">Leaf</tissue>
    </source>
</reference>
<evidence type="ECO:0000313" key="1">
    <source>
        <dbReference type="EMBL" id="MCI19123.1"/>
    </source>
</evidence>
<sequence length="162" mass="18758">VETMKSCHYYKHGDLWKFRTSSGVLLDFNTPDPNEDFDDNEVDDIANQGNENQGHMDVDEENVHQENEEIEGNDWNPWVGGATLGWSDRFNVNNEGWNPWVHNSAHPSQMSWNASSYDPYSHDDGNNMAHMVSMMENMRVQQIQSHTDMLQGFNHINANMRE</sequence>
<dbReference type="EMBL" id="LXQA010113318">
    <property type="protein sequence ID" value="MCI19123.1"/>
    <property type="molecule type" value="Genomic_DNA"/>
</dbReference>
<evidence type="ECO:0000313" key="2">
    <source>
        <dbReference type="Proteomes" id="UP000265520"/>
    </source>
</evidence>
<feature type="non-terminal residue" evidence="1">
    <location>
        <position position="1"/>
    </location>
</feature>
<dbReference type="Proteomes" id="UP000265520">
    <property type="component" value="Unassembled WGS sequence"/>
</dbReference>
<protein>
    <submittedName>
        <fullName evidence="1">Uncharacterized protein</fullName>
    </submittedName>
</protein>